<proteinExistence type="predicted"/>
<name>A0AAU7BZU8_9RICK</name>
<dbReference type="KEGG" id="rof:AAGW17_02275"/>
<organism evidence="1">
    <name type="scientific">Rickettsia oklahomensis</name>
    <dbReference type="NCBI Taxonomy" id="3141789"/>
    <lineage>
        <taxon>Bacteria</taxon>
        <taxon>Pseudomonadati</taxon>
        <taxon>Pseudomonadota</taxon>
        <taxon>Alphaproteobacteria</taxon>
        <taxon>Rickettsiales</taxon>
        <taxon>Rickettsiaceae</taxon>
        <taxon>Rickettsieae</taxon>
        <taxon>Rickettsia</taxon>
        <taxon>belli group</taxon>
    </lineage>
</organism>
<protein>
    <submittedName>
        <fullName evidence="1">DUF3106 domain-containing protein</fullName>
    </submittedName>
</protein>
<gene>
    <name evidence="1" type="ORF">AAGW17_02275</name>
</gene>
<reference evidence="1" key="1">
    <citation type="submission" date="2024-05" db="EMBL/GenBank/DDBJ databases">
        <title>Characterization of a novel Rickettsia species. (Rickettsia oklahomia sp. nov.) from Amblyomma americanum ticks.</title>
        <authorList>
            <person name="Korla P.K."/>
            <person name="Karounos M."/>
            <person name="Wilson J.M."/>
            <person name="Little S.E."/>
            <person name="Qurollo B.A."/>
        </authorList>
    </citation>
    <scope>NUCLEOTIDE SEQUENCE</scope>
    <source>
        <strain evidence="1">Oklahoma-10</strain>
    </source>
</reference>
<dbReference type="RefSeq" id="WP_347939313.1">
    <property type="nucleotide sequence ID" value="NZ_CP157197.1"/>
</dbReference>
<evidence type="ECO:0000313" key="1">
    <source>
        <dbReference type="EMBL" id="XBG66688.1"/>
    </source>
</evidence>
<dbReference type="AlphaFoldDB" id="A0AAU7BZU8"/>
<dbReference type="EMBL" id="CP157197">
    <property type="protein sequence ID" value="XBG66688.1"/>
    <property type="molecule type" value="Genomic_DNA"/>
</dbReference>
<sequence>MQNISENISPEQRKEANELINKYKNLTPEAQKEVDRKLELHFREKELERNELQLRMNKIFRNLSSENKEKLQVNNNPINKIKEELLPLIKGIINLVENVAEIIKNPKKAIYEWIKGELNQVKPQQQNHIQSLPKQKNVSTLLR</sequence>
<accession>A0AAU7BZU8</accession>